<protein>
    <submittedName>
        <fullName evidence="1">DUF3793 family protein</fullName>
    </submittedName>
</protein>
<organism evidence="1 2">
    <name type="scientific">Candidatus Limousia pullorum</name>
    <dbReference type="NCBI Taxonomy" id="2840860"/>
    <lineage>
        <taxon>Bacteria</taxon>
        <taxon>Bacillati</taxon>
        <taxon>Bacillota</taxon>
        <taxon>Clostridia</taxon>
        <taxon>Eubacteriales</taxon>
        <taxon>Oscillospiraceae</taxon>
        <taxon>Oscillospiraceae incertae sedis</taxon>
        <taxon>Candidatus Limousia</taxon>
    </lineage>
</organism>
<feature type="non-terminal residue" evidence="1">
    <location>
        <position position="1"/>
    </location>
</feature>
<gene>
    <name evidence="1" type="ORF">IAD22_03510</name>
</gene>
<name>A0A9D1S858_9FIRM</name>
<dbReference type="Pfam" id="PF12672">
    <property type="entry name" value="DUF3793"/>
    <property type="match status" value="1"/>
</dbReference>
<reference evidence="1" key="2">
    <citation type="journal article" date="2021" name="PeerJ">
        <title>Extensive microbial diversity within the chicken gut microbiome revealed by metagenomics and culture.</title>
        <authorList>
            <person name="Gilroy R."/>
            <person name="Ravi A."/>
            <person name="Getino M."/>
            <person name="Pursley I."/>
            <person name="Horton D.L."/>
            <person name="Alikhan N.F."/>
            <person name="Baker D."/>
            <person name="Gharbi K."/>
            <person name="Hall N."/>
            <person name="Watson M."/>
            <person name="Adriaenssens E.M."/>
            <person name="Foster-Nyarko E."/>
            <person name="Jarju S."/>
            <person name="Secka A."/>
            <person name="Antonio M."/>
            <person name="Oren A."/>
            <person name="Chaudhuri R.R."/>
            <person name="La Ragione R."/>
            <person name="Hildebrand F."/>
            <person name="Pallen M.J."/>
        </authorList>
    </citation>
    <scope>NUCLEOTIDE SEQUENCE</scope>
    <source>
        <strain evidence="1">ChiGjej1B1-1684</strain>
    </source>
</reference>
<evidence type="ECO:0000313" key="1">
    <source>
        <dbReference type="EMBL" id="HIU50062.1"/>
    </source>
</evidence>
<dbReference type="InterPro" id="IPR024523">
    <property type="entry name" value="DUF3793"/>
</dbReference>
<accession>A0A9D1S858</accession>
<dbReference type="EMBL" id="DVNG01000048">
    <property type="protein sequence ID" value="HIU50062.1"/>
    <property type="molecule type" value="Genomic_DNA"/>
</dbReference>
<evidence type="ECO:0000313" key="2">
    <source>
        <dbReference type="Proteomes" id="UP000824118"/>
    </source>
</evidence>
<sequence>SSCVQILFFRKRGLEEDLKDEQANHYLKKLGYNTDSTDEVLNFLKKRICTQDDFPHEIGFFLGYPPEDVVGFIENNGKNFKFCGCWKVYSDVNEAEKRFHMYRKCKDVYKKIYSCGKSVNMLTVPVKG</sequence>
<comment type="caution">
    <text evidence="1">The sequence shown here is derived from an EMBL/GenBank/DDBJ whole genome shotgun (WGS) entry which is preliminary data.</text>
</comment>
<reference evidence="1" key="1">
    <citation type="submission" date="2020-10" db="EMBL/GenBank/DDBJ databases">
        <authorList>
            <person name="Gilroy R."/>
        </authorList>
    </citation>
    <scope>NUCLEOTIDE SEQUENCE</scope>
    <source>
        <strain evidence="1">ChiGjej1B1-1684</strain>
    </source>
</reference>
<dbReference type="Proteomes" id="UP000824118">
    <property type="component" value="Unassembled WGS sequence"/>
</dbReference>
<proteinExistence type="predicted"/>
<dbReference type="AlphaFoldDB" id="A0A9D1S858"/>